<evidence type="ECO:0000256" key="1">
    <source>
        <dbReference type="ARBA" id="ARBA00004196"/>
    </source>
</evidence>
<comment type="similarity">
    <text evidence="2">Belongs to the membrane fusion protein (MFP) (TC 8.A.1) family.</text>
</comment>
<gene>
    <name evidence="6" type="ORF">COV24_04090</name>
</gene>
<comment type="subcellular location">
    <subcellularLocation>
        <location evidence="1">Cell envelope</location>
    </subcellularLocation>
</comment>
<protein>
    <submittedName>
        <fullName evidence="6">Uncharacterized protein</fullName>
    </submittedName>
</protein>
<dbReference type="AlphaFoldDB" id="A0A2H0RA30"/>
<dbReference type="InterPro" id="IPR050465">
    <property type="entry name" value="UPF0194_transport"/>
</dbReference>
<reference evidence="6 7" key="1">
    <citation type="submission" date="2017-09" db="EMBL/GenBank/DDBJ databases">
        <title>Depth-based differentiation of microbial function through sediment-hosted aquifers and enrichment of novel symbionts in the deep terrestrial subsurface.</title>
        <authorList>
            <person name="Probst A.J."/>
            <person name="Ladd B."/>
            <person name="Jarett J.K."/>
            <person name="Geller-Mcgrath D.E."/>
            <person name="Sieber C.M."/>
            <person name="Emerson J.B."/>
            <person name="Anantharaman K."/>
            <person name="Thomas B.C."/>
            <person name="Malmstrom R."/>
            <person name="Stieglmeier M."/>
            <person name="Klingl A."/>
            <person name="Woyke T."/>
            <person name="Ryan C.M."/>
            <person name="Banfield J.F."/>
        </authorList>
    </citation>
    <scope>NUCLEOTIDE SEQUENCE [LARGE SCALE GENOMIC DNA]</scope>
    <source>
        <strain evidence="6">CG10_big_fil_rev_8_21_14_0_10_32_10</strain>
    </source>
</reference>
<dbReference type="InterPro" id="IPR058625">
    <property type="entry name" value="MdtA-like_BSH"/>
</dbReference>
<proteinExistence type="inferred from homology"/>
<evidence type="ECO:0000256" key="2">
    <source>
        <dbReference type="ARBA" id="ARBA00009477"/>
    </source>
</evidence>
<dbReference type="NCBIfam" id="TIGR01730">
    <property type="entry name" value="RND_mfp"/>
    <property type="match status" value="1"/>
</dbReference>
<dbReference type="GO" id="GO:0030313">
    <property type="term" value="C:cell envelope"/>
    <property type="evidence" value="ECO:0007669"/>
    <property type="project" value="UniProtKB-SubCell"/>
</dbReference>
<dbReference type="PANTHER" id="PTHR32347">
    <property type="entry name" value="EFFLUX SYSTEM COMPONENT YKNX-RELATED"/>
    <property type="match status" value="1"/>
</dbReference>
<evidence type="ECO:0000313" key="6">
    <source>
        <dbReference type="EMBL" id="PIR43196.1"/>
    </source>
</evidence>
<dbReference type="Gene3D" id="2.40.30.170">
    <property type="match status" value="1"/>
</dbReference>
<name>A0A2H0RA30_UNCKA</name>
<dbReference type="Gene3D" id="2.40.420.20">
    <property type="match status" value="1"/>
</dbReference>
<dbReference type="Proteomes" id="UP000230214">
    <property type="component" value="Unassembled WGS sequence"/>
</dbReference>
<dbReference type="PANTHER" id="PTHR32347:SF14">
    <property type="entry name" value="EFFLUX SYSTEM COMPONENT YKNX-RELATED"/>
    <property type="match status" value="1"/>
</dbReference>
<dbReference type="Pfam" id="PF25917">
    <property type="entry name" value="BSH_RND"/>
    <property type="match status" value="1"/>
</dbReference>
<dbReference type="InterPro" id="IPR006143">
    <property type="entry name" value="RND_pump_MFP"/>
</dbReference>
<dbReference type="Gene3D" id="2.40.50.100">
    <property type="match status" value="1"/>
</dbReference>
<accession>A0A2H0RA30</accession>
<feature type="domain" description="YknX-like beta-barrel" evidence="5">
    <location>
        <begin position="247"/>
        <end position="317"/>
    </location>
</feature>
<feature type="domain" description="Multidrug resistance protein MdtA-like barrel-sandwich hybrid" evidence="4">
    <location>
        <begin position="69"/>
        <end position="227"/>
    </location>
</feature>
<dbReference type="InterPro" id="IPR058636">
    <property type="entry name" value="Beta-barrel_YknX"/>
</dbReference>
<keyword evidence="3" id="KW-0175">Coiled coil</keyword>
<dbReference type="GO" id="GO:0016020">
    <property type="term" value="C:membrane"/>
    <property type="evidence" value="ECO:0007669"/>
    <property type="project" value="InterPro"/>
</dbReference>
<dbReference type="EMBL" id="PCXU01000035">
    <property type="protein sequence ID" value="PIR43196.1"/>
    <property type="molecule type" value="Genomic_DNA"/>
</dbReference>
<dbReference type="Pfam" id="PF25990">
    <property type="entry name" value="Beta-barrel_YknX"/>
    <property type="match status" value="1"/>
</dbReference>
<evidence type="ECO:0000259" key="4">
    <source>
        <dbReference type="Pfam" id="PF25917"/>
    </source>
</evidence>
<dbReference type="GO" id="GO:0022857">
    <property type="term" value="F:transmembrane transporter activity"/>
    <property type="evidence" value="ECO:0007669"/>
    <property type="project" value="InterPro"/>
</dbReference>
<sequence>MKQKIIKYKYIFIALIVLTAIVFAGNKFLNKSTIQTSNISVSEEKVKKGNVKSTVSTSGQVQNANYLPVTTSVSGIVKTVYVKEGDEVKKGDKIMEVTLDSEGEKSKSSAYAAYLKAKNSLDSANNSLYSAQSTLTQKESDLDTIKRTTSYQTREEKLAFDLAQDNYLKAKGDLENQQDSINQLKIALNNTWLDYLVQSPTINAPSDGVVANIIYVEGTQIQNSVSERSIQTVASIKQPGSPIAMLNVSEVDINKIKVGQKVELSLNSIPGELFTGIITGIDKIGSVTSGVSNYPVIIKFDKESDQILPNMGVDAEIVIQEKDNVLYVPTSSIVTNNNKTGVNLIKNGNSEFVTIKTGISDNENTEVVEGLSEGDMVSIPSLPTSGFTDSNSANGNSFGGFTGGGGNFIRLR</sequence>
<evidence type="ECO:0000256" key="3">
    <source>
        <dbReference type="ARBA" id="ARBA00023054"/>
    </source>
</evidence>
<organism evidence="6 7">
    <name type="scientific">candidate division WWE3 bacterium CG10_big_fil_rev_8_21_14_0_10_32_10</name>
    <dbReference type="NCBI Taxonomy" id="1975090"/>
    <lineage>
        <taxon>Bacteria</taxon>
        <taxon>Katanobacteria</taxon>
    </lineage>
</organism>
<comment type="caution">
    <text evidence="6">The sequence shown here is derived from an EMBL/GenBank/DDBJ whole genome shotgun (WGS) entry which is preliminary data.</text>
</comment>
<evidence type="ECO:0000313" key="7">
    <source>
        <dbReference type="Proteomes" id="UP000230214"/>
    </source>
</evidence>
<evidence type="ECO:0000259" key="5">
    <source>
        <dbReference type="Pfam" id="PF25990"/>
    </source>
</evidence>
<dbReference type="SUPFAM" id="SSF111369">
    <property type="entry name" value="HlyD-like secretion proteins"/>
    <property type="match status" value="1"/>
</dbReference>